<sequence length="73" mass="8179">MLFCATTMTMRGKMTVEDEMPFEDEMAESGIDGQSVEDGRQLLRAFIQVQDAAKRQEVIALVKSLVAAEPERE</sequence>
<dbReference type="Proteomes" id="UP000247454">
    <property type="component" value="Unassembled WGS sequence"/>
</dbReference>
<evidence type="ECO:0000313" key="2">
    <source>
        <dbReference type="Proteomes" id="UP000247454"/>
    </source>
</evidence>
<evidence type="ECO:0000313" key="1">
    <source>
        <dbReference type="EMBL" id="PYE84194.1"/>
    </source>
</evidence>
<gene>
    <name evidence="1" type="ORF">C7477_1511</name>
</gene>
<dbReference type="AlphaFoldDB" id="A0A318T1W7"/>
<organism evidence="1 2">
    <name type="scientific">Phyllobacterium leguminum</name>
    <dbReference type="NCBI Taxonomy" id="314237"/>
    <lineage>
        <taxon>Bacteria</taxon>
        <taxon>Pseudomonadati</taxon>
        <taxon>Pseudomonadota</taxon>
        <taxon>Alphaproteobacteria</taxon>
        <taxon>Hyphomicrobiales</taxon>
        <taxon>Phyllobacteriaceae</taxon>
        <taxon>Phyllobacterium</taxon>
    </lineage>
</organism>
<accession>A0A318T1W7</accession>
<reference evidence="1 2" key="1">
    <citation type="submission" date="2018-06" db="EMBL/GenBank/DDBJ databases">
        <title>Genomic Encyclopedia of Type Strains, Phase III (KMG-III): the genomes of soil and plant-associated and newly described type strains.</title>
        <authorList>
            <person name="Whitman W."/>
        </authorList>
    </citation>
    <scope>NUCLEOTIDE SEQUENCE [LARGE SCALE GENOMIC DNA]</scope>
    <source>
        <strain evidence="1 2">ORS 1419</strain>
    </source>
</reference>
<dbReference type="EMBL" id="QJTF01000051">
    <property type="protein sequence ID" value="PYE84194.1"/>
    <property type="molecule type" value="Genomic_DNA"/>
</dbReference>
<proteinExistence type="predicted"/>
<name>A0A318T1W7_9HYPH</name>
<protein>
    <submittedName>
        <fullName evidence="1">Uncharacterized protein</fullName>
    </submittedName>
</protein>
<comment type="caution">
    <text evidence="1">The sequence shown here is derived from an EMBL/GenBank/DDBJ whole genome shotgun (WGS) entry which is preliminary data.</text>
</comment>
<keyword evidence="2" id="KW-1185">Reference proteome</keyword>